<dbReference type="EMBL" id="AP012033">
    <property type="protein sequence ID" value="BAK13992.1"/>
    <property type="molecule type" value="Genomic_DNA"/>
</dbReference>
<keyword evidence="2 3" id="KW-0808">Transferase</keyword>
<sequence length="431" mass="47364">MSHFAAIAPPFYSHVRALQNLAQELVARGHRVTFIQQYDFKHLIDSETIGFHAVGTDSHPPGALTRVLHLAAHPLGPSMLKLINEMARTTDMLCRELPRAFNDLAIDGVIVDQMEPAGALVAEALGLPFISVACALPLNREPDMPLAVMPFEYGTSDAARERYAASEKIYDWLMRRHDRVIAEHSHRMGLAPRQKLHQCFSPLAQISQLVPELDFPRKALPACFHAVGPLRETYAPSTSSSRYFTSSEKPRIFASLGTLQGHRYGLFKTIVKACEEIDGQLLLAHCGRLTDSQSEELARSRHTQVVDFADQSAALSQAQLAITHGGMNTVLDAINYRTPLLALPLAFDQPGVASRIVYHGIGKRASRFTTSHALARQMRSLLTNVDFQQRMAKIQTALRLAGGTMAAADIIEQVMRTGQPVLSGSGYATAL</sequence>
<dbReference type="HOGENOM" id="CLU_000537_7_1_6"/>
<evidence type="ECO:0000313" key="5">
    <source>
        <dbReference type="Proteomes" id="UP000006690"/>
    </source>
</evidence>
<gene>
    <name evidence="4" type="primary">crtX</name>
    <name evidence="4" type="ORF">PAJ_p0125</name>
</gene>
<protein>
    <submittedName>
        <fullName evidence="4">Zeaxanthin glucosyl transferase CrtX</fullName>
    </submittedName>
</protein>
<comment type="similarity">
    <text evidence="3">Belongs to the UDP-glycosyltransferase family.</text>
</comment>
<keyword evidence="1 3" id="KW-0328">Glycosyltransferase</keyword>
<reference evidence="5" key="1">
    <citation type="journal article" date="2012" name="Appl. Microbiol. Biotechnol.">
        <title>The complete genome sequence of Pantoea ananatis AJ13355, an organism with great biotechnological potential.</title>
        <authorList>
            <person name="Hara Y."/>
            <person name="Kadotani N."/>
            <person name="Izui H."/>
            <person name="Katashkina J.I."/>
            <person name="Kuvaeva T.M."/>
            <person name="Andreeva I.G."/>
            <person name="Golubeva L.I."/>
            <person name="Malko D.B."/>
            <person name="Makeev V.J."/>
            <person name="Mashko S.V."/>
            <person name="Kozlov Y.I."/>
        </authorList>
    </citation>
    <scope>NUCLEOTIDE SEQUENCE [LARGE SCALE GENOMIC DNA]</scope>
    <source>
        <strain evidence="5">AJ13355</strain>
        <plasmid evidence="5">Plasmid pEA320</plasmid>
    </source>
</reference>
<dbReference type="InterPro" id="IPR035595">
    <property type="entry name" value="UDP_glycos_trans_CS"/>
</dbReference>
<evidence type="ECO:0000256" key="3">
    <source>
        <dbReference type="RuleBase" id="RU003718"/>
    </source>
</evidence>
<organism evidence="4 5">
    <name type="scientific">Pantoea ananatis (strain AJ13355)</name>
    <dbReference type="NCBI Taxonomy" id="932677"/>
    <lineage>
        <taxon>Bacteria</taxon>
        <taxon>Pseudomonadati</taxon>
        <taxon>Pseudomonadota</taxon>
        <taxon>Gammaproteobacteria</taxon>
        <taxon>Enterobacterales</taxon>
        <taxon>Erwiniaceae</taxon>
        <taxon>Pantoea</taxon>
    </lineage>
</organism>
<dbReference type="GO" id="GO:0008194">
    <property type="term" value="F:UDP-glycosyltransferase activity"/>
    <property type="evidence" value="ECO:0007669"/>
    <property type="project" value="InterPro"/>
</dbReference>
<dbReference type="AlphaFoldDB" id="A0A0H3L3Q7"/>
<keyword evidence="4" id="KW-0614">Plasmid</keyword>
<dbReference type="PANTHER" id="PTHR48043:SF145">
    <property type="entry name" value="FI06409P-RELATED"/>
    <property type="match status" value="1"/>
</dbReference>
<dbReference type="OrthoDB" id="9805366at2"/>
<dbReference type="PATRIC" id="fig|932677.3.peg.4510"/>
<proteinExistence type="inferred from homology"/>
<dbReference type="Pfam" id="PF00201">
    <property type="entry name" value="UDPGT"/>
    <property type="match status" value="1"/>
</dbReference>
<dbReference type="eggNOG" id="COG1819">
    <property type="taxonomic scope" value="Bacteria"/>
</dbReference>
<dbReference type="Proteomes" id="UP000006690">
    <property type="component" value="Plasmid pEA320"/>
</dbReference>
<geneLocation type="plasmid" evidence="4 5">
    <name>pEA320</name>
</geneLocation>
<evidence type="ECO:0000256" key="2">
    <source>
        <dbReference type="ARBA" id="ARBA00022679"/>
    </source>
</evidence>
<dbReference type="KEGG" id="paj:PAJ_p0125"/>
<dbReference type="InterPro" id="IPR050271">
    <property type="entry name" value="UDP-glycosyltransferase"/>
</dbReference>
<accession>A0A0H3L3Q7</accession>
<dbReference type="RefSeq" id="WP_014598229.1">
    <property type="nucleotide sequence ID" value="NC_017533.1"/>
</dbReference>
<name>A0A0H3L3Q7_PANAA</name>
<dbReference type="PANTHER" id="PTHR48043">
    <property type="entry name" value="EG:EG0003.4 PROTEIN-RELATED"/>
    <property type="match status" value="1"/>
</dbReference>
<dbReference type="SUPFAM" id="SSF53756">
    <property type="entry name" value="UDP-Glycosyltransferase/glycogen phosphorylase"/>
    <property type="match status" value="1"/>
</dbReference>
<dbReference type="CDD" id="cd03784">
    <property type="entry name" value="GT1_Gtf-like"/>
    <property type="match status" value="1"/>
</dbReference>
<evidence type="ECO:0000313" key="4">
    <source>
        <dbReference type="EMBL" id="BAK13992.1"/>
    </source>
</evidence>
<dbReference type="InterPro" id="IPR002213">
    <property type="entry name" value="UDP_glucos_trans"/>
</dbReference>
<evidence type="ECO:0000256" key="1">
    <source>
        <dbReference type="ARBA" id="ARBA00022676"/>
    </source>
</evidence>
<dbReference type="PROSITE" id="PS00375">
    <property type="entry name" value="UDPGT"/>
    <property type="match status" value="1"/>
</dbReference>
<dbReference type="Gene3D" id="3.40.50.2000">
    <property type="entry name" value="Glycogen Phosphorylase B"/>
    <property type="match status" value="2"/>
</dbReference>